<organism evidence="2 3">
    <name type="scientific">Stigmatella aurantiaca (strain DW4/3-1)</name>
    <dbReference type="NCBI Taxonomy" id="378806"/>
    <lineage>
        <taxon>Bacteria</taxon>
        <taxon>Pseudomonadati</taxon>
        <taxon>Myxococcota</taxon>
        <taxon>Myxococcia</taxon>
        <taxon>Myxococcales</taxon>
        <taxon>Cystobacterineae</taxon>
        <taxon>Archangiaceae</taxon>
        <taxon>Stigmatella</taxon>
    </lineage>
</organism>
<comment type="caution">
    <text evidence="2">The sequence shown here is derived from an EMBL/GenBank/DDBJ whole genome shotgun (WGS) entry which is preliminary data.</text>
</comment>
<sequence length="176" mass="18866">MSSMLGGELPHADLARLAPDEPQALQLRQPLLELPLVIRQELPGPQVDGIHTDGLQVQHQPPCIEGLGGPQGPVRIHHPPGGFSLEAHAHAMPVETPALSLDEQIAMARQPLGRPACLGTDPALHQRPQQRRLKRDEPAQHRPAFRGGPSFIHGARLAPSSTASRKPTLAGPRVTA</sequence>
<proteinExistence type="predicted"/>
<dbReference type="AlphaFoldDB" id="Q09E45"/>
<evidence type="ECO:0000313" key="2">
    <source>
        <dbReference type="EMBL" id="EAU69983.1"/>
    </source>
</evidence>
<dbReference type="Proteomes" id="UP000032702">
    <property type="component" value="Unassembled WGS sequence"/>
</dbReference>
<name>Q09E45_STIAD</name>
<evidence type="ECO:0000313" key="3">
    <source>
        <dbReference type="Proteomes" id="UP000032702"/>
    </source>
</evidence>
<reference evidence="2 3" key="1">
    <citation type="submission" date="2006-04" db="EMBL/GenBank/DDBJ databases">
        <authorList>
            <person name="Nierman W.C."/>
        </authorList>
    </citation>
    <scope>NUCLEOTIDE SEQUENCE [LARGE SCALE GENOMIC DNA]</scope>
    <source>
        <strain evidence="2 3">DW4/3-1</strain>
    </source>
</reference>
<dbReference type="EMBL" id="AAMD01000001">
    <property type="protein sequence ID" value="EAU69983.1"/>
    <property type="molecule type" value="Genomic_DNA"/>
</dbReference>
<feature type="region of interest" description="Disordered" evidence="1">
    <location>
        <begin position="114"/>
        <end position="176"/>
    </location>
</feature>
<evidence type="ECO:0000256" key="1">
    <source>
        <dbReference type="SAM" id="MobiDB-lite"/>
    </source>
</evidence>
<gene>
    <name evidence="2" type="ORF">STIAU_8403</name>
</gene>
<accession>Q09E45</accession>
<protein>
    <submittedName>
        <fullName evidence="2">Uncharacterized protein</fullName>
    </submittedName>
</protein>